<dbReference type="OrthoDB" id="10046193at2759"/>
<feature type="transmembrane region" description="Helical" evidence="1">
    <location>
        <begin position="144"/>
        <end position="165"/>
    </location>
</feature>
<proteinExistence type="predicted"/>
<comment type="caution">
    <text evidence="2">The sequence shown here is derived from an EMBL/GenBank/DDBJ whole genome shotgun (WGS) entry which is preliminary data.</text>
</comment>
<dbReference type="EMBL" id="UYJE01004085">
    <property type="protein sequence ID" value="VDI24796.1"/>
    <property type="molecule type" value="Genomic_DNA"/>
</dbReference>
<accession>A0A8B6DUN4</accession>
<dbReference type="InterPro" id="IPR050778">
    <property type="entry name" value="Cueball_EGF_LRP_Nidogen"/>
</dbReference>
<evidence type="ECO:0000313" key="3">
    <source>
        <dbReference type="Proteomes" id="UP000596742"/>
    </source>
</evidence>
<keyword evidence="1" id="KW-0812">Transmembrane</keyword>
<gene>
    <name evidence="2" type="ORF">MGAL_10B065912</name>
</gene>
<keyword evidence="3" id="KW-1185">Reference proteome</keyword>
<keyword evidence="1" id="KW-1133">Transmembrane helix</keyword>
<dbReference type="SUPFAM" id="SSF63825">
    <property type="entry name" value="YWTD domain"/>
    <property type="match status" value="1"/>
</dbReference>
<dbReference type="InterPro" id="IPR011042">
    <property type="entry name" value="6-blade_b-propeller_TolB-like"/>
</dbReference>
<organism evidence="2 3">
    <name type="scientific">Mytilus galloprovincialis</name>
    <name type="common">Mediterranean mussel</name>
    <dbReference type="NCBI Taxonomy" id="29158"/>
    <lineage>
        <taxon>Eukaryota</taxon>
        <taxon>Metazoa</taxon>
        <taxon>Spiralia</taxon>
        <taxon>Lophotrochozoa</taxon>
        <taxon>Mollusca</taxon>
        <taxon>Bivalvia</taxon>
        <taxon>Autobranchia</taxon>
        <taxon>Pteriomorphia</taxon>
        <taxon>Mytilida</taxon>
        <taxon>Mytiloidea</taxon>
        <taxon>Mytilidae</taxon>
        <taxon>Mytilinae</taxon>
        <taxon>Mytilus</taxon>
    </lineage>
</organism>
<dbReference type="Proteomes" id="UP000596742">
    <property type="component" value="Unassembled WGS sequence"/>
</dbReference>
<evidence type="ECO:0000313" key="2">
    <source>
        <dbReference type="EMBL" id="VDI24796.1"/>
    </source>
</evidence>
<dbReference type="Gene3D" id="2.120.10.30">
    <property type="entry name" value="TolB, C-terminal domain"/>
    <property type="match status" value="1"/>
</dbReference>
<dbReference type="PANTHER" id="PTHR46513">
    <property type="entry name" value="VITELLOGENIN RECEPTOR-LIKE PROTEIN-RELATED-RELATED"/>
    <property type="match status" value="1"/>
</dbReference>
<dbReference type="AlphaFoldDB" id="A0A8B6DUN4"/>
<evidence type="ECO:0000256" key="1">
    <source>
        <dbReference type="SAM" id="Phobius"/>
    </source>
</evidence>
<keyword evidence="1" id="KW-0472">Membrane</keyword>
<reference evidence="2" key="1">
    <citation type="submission" date="2018-11" db="EMBL/GenBank/DDBJ databases">
        <authorList>
            <person name="Alioto T."/>
            <person name="Alioto T."/>
        </authorList>
    </citation>
    <scope>NUCLEOTIDE SEQUENCE</scope>
</reference>
<sequence>MSKTFFSDIKEQKLYWTNTGSQNIQSMTSDGKDVKTVISYSHYPYGIDGYNGYIYWSQSRNGIIKRADKSGGSTSSWYHTRPYGVVGVKVYDGENVSPTEHECTTEGLSSVIIQTTTQDGKNIPATEQSILTIFQTIQDDKKSVLTIVLVIVLLVFSIVVIGLMYSKVKSNNTRPTIDVNRFRRERYQHEDQRIERHDAQVRISRTQHEDPKIAKQVWMERDRIRGDLQIYFLDF</sequence>
<protein>
    <submittedName>
        <fullName evidence="2">Uncharacterized protein</fullName>
    </submittedName>
</protein>
<name>A0A8B6DUN4_MYTGA</name>